<gene>
    <name evidence="3" type="ORF">QWJ38_17695</name>
</gene>
<accession>A0ABT8DVW2</accession>
<name>A0ABT8DVW2_9BURK</name>
<proteinExistence type="predicted"/>
<dbReference type="PANTHER" id="PTHR13847">
    <property type="entry name" value="SARCOSINE DEHYDROGENASE-RELATED"/>
    <property type="match status" value="1"/>
</dbReference>
<reference evidence="3 4" key="1">
    <citation type="submission" date="2023-06" db="EMBL/GenBank/DDBJ databases">
        <title>Pelomonas sp. PFR6 16S ribosomal RNA gene Genome sequencing and assembly.</title>
        <authorList>
            <person name="Woo H."/>
        </authorList>
    </citation>
    <scope>NUCLEOTIDE SEQUENCE [LARGE SCALE GENOMIC DNA]</scope>
    <source>
        <strain evidence="3 4">PFR6</strain>
    </source>
</reference>
<dbReference type="GO" id="GO:0016491">
    <property type="term" value="F:oxidoreductase activity"/>
    <property type="evidence" value="ECO:0007669"/>
    <property type="project" value="UniProtKB-KW"/>
</dbReference>
<dbReference type="Gene3D" id="3.30.9.10">
    <property type="entry name" value="D-Amino Acid Oxidase, subunit A, domain 2"/>
    <property type="match status" value="1"/>
</dbReference>
<sequence>MSSAPLQLQFIVVGAGMAGASIAAELAPHGPLVLLEAESQVGYHTTGRSAALFSEAYGNAVIRALTRASRSFLEQPPAGFAAAPLLRARDTLYLAGPGQRHLLAQFRADPALAAHTSLLSAEAVAARVGILRPDLQEGAVLHAGSADIDVDLLHQGFLRQARARGAQLRLDSAVRALRREGGDWVAHTDGGVYRAPVLVNAAGAWADAVATMAGARPLGLQPLRRTAALIDAPPGLDIAAWPAVIGVDESYYFKPDAGHLLISPADETPSPPCDAQPEELDVAIAVDRFETVTGLQVRQVRHRWAGLRVFSPDRRPVLGFDAELPGFFWCAGQGGYGIQTAPALGRAAAALALGRPLPPDLQALGVQACQLSPLRFIKEHRHEPAAASFA</sequence>
<evidence type="ECO:0000259" key="2">
    <source>
        <dbReference type="Pfam" id="PF01266"/>
    </source>
</evidence>
<dbReference type="RefSeq" id="WP_290360443.1">
    <property type="nucleotide sequence ID" value="NZ_JAUHHC010000005.1"/>
</dbReference>
<comment type="caution">
    <text evidence="3">The sequence shown here is derived from an EMBL/GenBank/DDBJ whole genome shotgun (WGS) entry which is preliminary data.</text>
</comment>
<evidence type="ECO:0000256" key="1">
    <source>
        <dbReference type="ARBA" id="ARBA00023002"/>
    </source>
</evidence>
<dbReference type="EMBL" id="JAUHHC010000005">
    <property type="protein sequence ID" value="MDN3922128.1"/>
    <property type="molecule type" value="Genomic_DNA"/>
</dbReference>
<dbReference type="InterPro" id="IPR036188">
    <property type="entry name" value="FAD/NAD-bd_sf"/>
</dbReference>
<feature type="domain" description="FAD dependent oxidoreductase" evidence="2">
    <location>
        <begin position="10"/>
        <end position="351"/>
    </location>
</feature>
<dbReference type="InterPro" id="IPR006076">
    <property type="entry name" value="FAD-dep_OxRdtase"/>
</dbReference>
<dbReference type="Pfam" id="PF01266">
    <property type="entry name" value="DAO"/>
    <property type="match status" value="1"/>
</dbReference>
<dbReference type="SUPFAM" id="SSF51905">
    <property type="entry name" value="FAD/NAD(P)-binding domain"/>
    <property type="match status" value="1"/>
</dbReference>
<protein>
    <submittedName>
        <fullName evidence="3">FAD-binding oxidoreductase</fullName>
        <ecNumber evidence="3">1.-.-.-</ecNumber>
    </submittedName>
</protein>
<dbReference type="Gene3D" id="3.50.50.60">
    <property type="entry name" value="FAD/NAD(P)-binding domain"/>
    <property type="match status" value="1"/>
</dbReference>
<dbReference type="Proteomes" id="UP001228044">
    <property type="component" value="Unassembled WGS sequence"/>
</dbReference>
<keyword evidence="4" id="KW-1185">Reference proteome</keyword>
<dbReference type="EC" id="1.-.-.-" evidence="3"/>
<dbReference type="PANTHER" id="PTHR13847:SF287">
    <property type="entry name" value="FAD-DEPENDENT OXIDOREDUCTASE DOMAIN-CONTAINING PROTEIN 1"/>
    <property type="match status" value="1"/>
</dbReference>
<evidence type="ECO:0000313" key="4">
    <source>
        <dbReference type="Proteomes" id="UP001228044"/>
    </source>
</evidence>
<keyword evidence="1 3" id="KW-0560">Oxidoreductase</keyword>
<organism evidence="3 4">
    <name type="scientific">Roseateles violae</name>
    <dbReference type="NCBI Taxonomy" id="3058042"/>
    <lineage>
        <taxon>Bacteria</taxon>
        <taxon>Pseudomonadati</taxon>
        <taxon>Pseudomonadota</taxon>
        <taxon>Betaproteobacteria</taxon>
        <taxon>Burkholderiales</taxon>
        <taxon>Sphaerotilaceae</taxon>
        <taxon>Roseateles</taxon>
    </lineage>
</organism>
<evidence type="ECO:0000313" key="3">
    <source>
        <dbReference type="EMBL" id="MDN3922128.1"/>
    </source>
</evidence>